<reference evidence="1 2" key="1">
    <citation type="submission" date="2019-05" db="EMBL/GenBank/DDBJ databases">
        <title>Draft genome sequence of Actinomadura sp. 14C53.</title>
        <authorList>
            <person name="Saricaoglu S."/>
            <person name="Isik K."/>
        </authorList>
    </citation>
    <scope>NUCLEOTIDE SEQUENCE [LARGE SCALE GENOMIC DNA]</scope>
    <source>
        <strain evidence="1 2">14C53</strain>
    </source>
</reference>
<gene>
    <name evidence="1" type="ORF">ETD83_10540</name>
</gene>
<evidence type="ECO:0000313" key="1">
    <source>
        <dbReference type="EMBL" id="TMR03430.1"/>
    </source>
</evidence>
<keyword evidence="2" id="KW-1185">Reference proteome</keyword>
<dbReference type="EMBL" id="VCKW01000040">
    <property type="protein sequence ID" value="TMR03430.1"/>
    <property type="molecule type" value="Genomic_DNA"/>
</dbReference>
<proteinExistence type="predicted"/>
<protein>
    <submittedName>
        <fullName evidence="1">Uncharacterized protein</fullName>
    </submittedName>
</protein>
<comment type="caution">
    <text evidence="1">The sequence shown here is derived from an EMBL/GenBank/DDBJ whole genome shotgun (WGS) entry which is preliminary data.</text>
</comment>
<accession>A0A5C4JH68</accession>
<evidence type="ECO:0000313" key="2">
    <source>
        <dbReference type="Proteomes" id="UP000309174"/>
    </source>
</evidence>
<dbReference type="OrthoDB" id="3216747at2"/>
<name>A0A5C4JH68_9ACTN</name>
<sequence>MERSDPVLAYHPANRVLLDYLQTRARRPNTPIGHTYALDGWELRTHPDLLERFEEIAPDDAPIIPLFGVPALAANGIAAAAALGTNWLMVRLPQLPDNVETKDPILPLSNHGWHAVSAWQSGTPSAEGKQRLTNLLNDALHHARTINP</sequence>
<dbReference type="AlphaFoldDB" id="A0A5C4JH68"/>
<dbReference type="RefSeq" id="WP_138644891.1">
    <property type="nucleotide sequence ID" value="NZ_VCKW01000040.1"/>
</dbReference>
<organism evidence="1 2">
    <name type="scientific">Actinomadura soli</name>
    <dbReference type="NCBI Taxonomy" id="2508997"/>
    <lineage>
        <taxon>Bacteria</taxon>
        <taxon>Bacillati</taxon>
        <taxon>Actinomycetota</taxon>
        <taxon>Actinomycetes</taxon>
        <taxon>Streptosporangiales</taxon>
        <taxon>Thermomonosporaceae</taxon>
        <taxon>Actinomadura</taxon>
    </lineage>
</organism>
<dbReference type="Proteomes" id="UP000309174">
    <property type="component" value="Unassembled WGS sequence"/>
</dbReference>